<dbReference type="OrthoDB" id="184987at2"/>
<proteinExistence type="predicted"/>
<keyword evidence="3" id="KW-0732">Signal</keyword>
<gene>
    <name evidence="4" type="ordered locus">Caka_0590</name>
</gene>
<dbReference type="SUPFAM" id="SSF48452">
    <property type="entry name" value="TPR-like"/>
    <property type="match status" value="1"/>
</dbReference>
<evidence type="ECO:0000256" key="2">
    <source>
        <dbReference type="SAM" id="Phobius"/>
    </source>
</evidence>
<feature type="transmembrane region" description="Helical" evidence="2">
    <location>
        <begin position="732"/>
        <end position="753"/>
    </location>
</feature>
<dbReference type="eggNOG" id="COG0457">
    <property type="taxonomic scope" value="Bacteria"/>
</dbReference>
<evidence type="ECO:0000256" key="1">
    <source>
        <dbReference type="PROSITE-ProRule" id="PRU00339"/>
    </source>
</evidence>
<dbReference type="RefSeq" id="WP_013042339.1">
    <property type="nucleotide sequence ID" value="NC_014008.1"/>
</dbReference>
<feature type="chain" id="PRO_5003070855" evidence="3">
    <location>
        <begin position="21"/>
        <end position="853"/>
    </location>
</feature>
<dbReference type="InterPro" id="IPR019734">
    <property type="entry name" value="TPR_rpt"/>
</dbReference>
<dbReference type="SMART" id="SM00028">
    <property type="entry name" value="TPR"/>
    <property type="match status" value="1"/>
</dbReference>
<protein>
    <submittedName>
        <fullName evidence="4">Tetratricopeptide TPR_2 repeat protein</fullName>
    </submittedName>
</protein>
<evidence type="ECO:0000313" key="4">
    <source>
        <dbReference type="EMBL" id="ADE53615.1"/>
    </source>
</evidence>
<feature type="repeat" description="TPR" evidence="1">
    <location>
        <begin position="668"/>
        <end position="701"/>
    </location>
</feature>
<keyword evidence="1" id="KW-0802">TPR repeat</keyword>
<dbReference type="HOGENOM" id="CLU_334566_0_0_0"/>
<sequence length="853" mass="95413">MRRLLIACLALSLAWFPLRADESGRAAAELSDGPVTPERPTMTVDYVVQDQSLFTDRIAMATVQLPGSVELPDNWSRLHEDCQILDIQLHPPQEDDGDTQAIVQFRPLKTGLITLPPLEFSAEHGTRILTRPVQLMVHEPIRSRDMTLRIIPEKLQVYAGEPLKVQLQWEGRMDASRLKQLVLSPDFFTDPRVEVIIPRSTAPESAQVGLPIGGRRVIATRTKDAAASKQLGSIELTMYVRFNDAGTYHFSPTRLECVLLDRAKGDFGRYAAHFNNSLFETAERTERYQRIFALTPPLAVEVRPLPFEGQSAQFTGLFAPLEIDVAIHPTEARIGELMSLDLKLSSANAPHGLLEIPPLSRQPGLRERFLVDDNYARLWHESGTTFKTRIRALTTATQAIPSLRFQVFNAETGQYEWILTDPIPLKIGADGERTYLDLKSFENAAVTLSESPSGIWHNRKSQRMNELLNSLFVVANRFFWLLLLAALICFVVVLPIVRDRRRRHLDPIYAARAKAYQVYRRSAPGTVEQWRAFLGLLAAQFGAGKDAWTSSDSRRALKAINCSPEEIERVVAVHQMADAEAYSQQASTTDYKDMDRIAKRVYRLGKQLILVLLVTLAFEGQRAEADEWDAAEQSFAQAQSAPAGSETAKRFYLEAAHKFEAASQTDSGLAWYNAGNAWFQAGETGRAIAAYRQAQQYRPFDPLLKANLAAARALSLNAVPEARQSWQVLPIAWLKVLTLLTCFATLAAVLIYLRYPNRYIRIGLSVQCALFVLASGLLAYRSASQQADAVVVVDSLIARKGPGFGYAPAYNEPLNDGLECTQIDQQAQWSLVQLADGRHCWVQTDQLSFIQSF</sequence>
<keyword evidence="2" id="KW-1133">Transmembrane helix</keyword>
<name>D5ENV6_CORAD</name>
<feature type="signal peptide" evidence="3">
    <location>
        <begin position="1"/>
        <end position="20"/>
    </location>
</feature>
<organism evidence="4 5">
    <name type="scientific">Coraliomargarita akajimensis (strain DSM 45221 / IAM 15411 / JCM 23193 / KCTC 12865 / 04OKA010-24)</name>
    <dbReference type="NCBI Taxonomy" id="583355"/>
    <lineage>
        <taxon>Bacteria</taxon>
        <taxon>Pseudomonadati</taxon>
        <taxon>Verrucomicrobiota</taxon>
        <taxon>Opitutia</taxon>
        <taxon>Puniceicoccales</taxon>
        <taxon>Coraliomargaritaceae</taxon>
        <taxon>Coraliomargarita</taxon>
    </lineage>
</organism>
<reference evidence="4 5" key="1">
    <citation type="journal article" date="2010" name="Stand. Genomic Sci.">
        <title>Complete genome sequence of Coraliomargarita akajimensis type strain (04OKA010-24).</title>
        <authorList>
            <person name="Mavromatis K."/>
            <person name="Abt B."/>
            <person name="Brambilla E."/>
            <person name="Lapidus A."/>
            <person name="Copeland A."/>
            <person name="Deshpande S."/>
            <person name="Nolan M."/>
            <person name="Lucas S."/>
            <person name="Tice H."/>
            <person name="Cheng J.F."/>
            <person name="Han C."/>
            <person name="Detter J.C."/>
            <person name="Woyke T."/>
            <person name="Goodwin L."/>
            <person name="Pitluck S."/>
            <person name="Held B."/>
            <person name="Brettin T."/>
            <person name="Tapia R."/>
            <person name="Ivanova N."/>
            <person name="Mikhailova N."/>
            <person name="Pati A."/>
            <person name="Liolios K."/>
            <person name="Chen A."/>
            <person name="Palaniappan K."/>
            <person name="Land M."/>
            <person name="Hauser L."/>
            <person name="Chang Y.J."/>
            <person name="Jeffries C.D."/>
            <person name="Rohde M."/>
            <person name="Goker M."/>
            <person name="Bristow J."/>
            <person name="Eisen J.A."/>
            <person name="Markowitz V."/>
            <person name="Hugenholtz P."/>
            <person name="Klenk H.P."/>
            <person name="Kyrpides N.C."/>
        </authorList>
    </citation>
    <scope>NUCLEOTIDE SEQUENCE [LARGE SCALE GENOMIC DNA]</scope>
    <source>
        <strain evidence="5">DSM 45221 / IAM 15411 / JCM 23193 / KCTC 12865</strain>
    </source>
</reference>
<evidence type="ECO:0000256" key="3">
    <source>
        <dbReference type="SAM" id="SignalP"/>
    </source>
</evidence>
<accession>D5ENV6</accession>
<dbReference type="PROSITE" id="PS50005">
    <property type="entry name" value="TPR"/>
    <property type="match status" value="1"/>
</dbReference>
<evidence type="ECO:0000313" key="5">
    <source>
        <dbReference type="Proteomes" id="UP000000925"/>
    </source>
</evidence>
<dbReference type="InterPro" id="IPR011990">
    <property type="entry name" value="TPR-like_helical_dom_sf"/>
</dbReference>
<keyword evidence="2" id="KW-0812">Transmembrane</keyword>
<dbReference type="KEGG" id="caa:Caka_0590"/>
<dbReference type="EMBL" id="CP001998">
    <property type="protein sequence ID" value="ADE53615.1"/>
    <property type="molecule type" value="Genomic_DNA"/>
</dbReference>
<keyword evidence="2" id="KW-0472">Membrane</keyword>
<feature type="transmembrane region" description="Helical" evidence="2">
    <location>
        <begin position="478"/>
        <end position="497"/>
    </location>
</feature>
<dbReference type="STRING" id="583355.Caka_0590"/>
<keyword evidence="5" id="KW-1185">Reference proteome</keyword>
<dbReference type="Gene3D" id="1.25.40.10">
    <property type="entry name" value="Tetratricopeptide repeat domain"/>
    <property type="match status" value="1"/>
</dbReference>
<dbReference type="Proteomes" id="UP000000925">
    <property type="component" value="Chromosome"/>
</dbReference>
<feature type="transmembrane region" description="Helical" evidence="2">
    <location>
        <begin position="759"/>
        <end position="780"/>
    </location>
</feature>
<dbReference type="AlphaFoldDB" id="D5ENV6"/>